<gene>
    <name evidence="1" type="ORF">FDP41_011548</name>
</gene>
<dbReference type="VEuPathDB" id="AmoebaDB:FDP41_011548"/>
<proteinExistence type="predicted"/>
<dbReference type="RefSeq" id="XP_044567331.1">
    <property type="nucleotide sequence ID" value="XM_044701968.1"/>
</dbReference>
<dbReference type="GeneID" id="68118763"/>
<dbReference type="VEuPathDB" id="AmoebaDB:NF0028550"/>
<evidence type="ECO:0000313" key="1">
    <source>
        <dbReference type="EMBL" id="KAF0982618.1"/>
    </source>
</evidence>
<protein>
    <submittedName>
        <fullName evidence="1">Uncharacterized protein</fullName>
    </submittedName>
</protein>
<sequence>MDHLGFEFAETFLELSNLKPSLFDMVKPVAIKTDSPNRMEYAISLMMLNRNGMKLKTLLSNLKTKENIENVIFKCERILTSNEYKHYCKEKGWDISGEELYFFNEMNHTERVVNILFRPSNDAHVDCLLALKRPSESNKTSLLMLKFSI</sequence>
<organism evidence="1 2">
    <name type="scientific">Naegleria fowleri</name>
    <name type="common">Brain eating amoeba</name>
    <dbReference type="NCBI Taxonomy" id="5763"/>
    <lineage>
        <taxon>Eukaryota</taxon>
        <taxon>Discoba</taxon>
        <taxon>Heterolobosea</taxon>
        <taxon>Tetramitia</taxon>
        <taxon>Eutetramitia</taxon>
        <taxon>Vahlkampfiidae</taxon>
        <taxon>Naegleria</taxon>
    </lineage>
</organism>
<dbReference type="Proteomes" id="UP000444721">
    <property type="component" value="Unassembled WGS sequence"/>
</dbReference>
<keyword evidence="2" id="KW-1185">Reference proteome</keyword>
<name>A0A6A5CAE6_NAEFO</name>
<accession>A0A6A5CAE6</accession>
<evidence type="ECO:0000313" key="2">
    <source>
        <dbReference type="Proteomes" id="UP000444721"/>
    </source>
</evidence>
<dbReference type="AlphaFoldDB" id="A0A6A5CAE6"/>
<dbReference type="EMBL" id="VFQX01000009">
    <property type="protein sequence ID" value="KAF0982618.1"/>
    <property type="molecule type" value="Genomic_DNA"/>
</dbReference>
<comment type="caution">
    <text evidence="1">The sequence shown here is derived from an EMBL/GenBank/DDBJ whole genome shotgun (WGS) entry which is preliminary data.</text>
</comment>
<reference evidence="1 2" key="1">
    <citation type="journal article" date="2019" name="Sci. Rep.">
        <title>Nanopore sequencing improves the draft genome of the human pathogenic amoeba Naegleria fowleri.</title>
        <authorList>
            <person name="Liechti N."/>
            <person name="Schurch N."/>
            <person name="Bruggmann R."/>
            <person name="Wittwer M."/>
        </authorList>
    </citation>
    <scope>NUCLEOTIDE SEQUENCE [LARGE SCALE GENOMIC DNA]</scope>
    <source>
        <strain evidence="1 2">ATCC 30894</strain>
    </source>
</reference>
<dbReference type="VEuPathDB" id="AmoebaDB:NfTy_018200"/>